<dbReference type="STRING" id="3750.A0A498KGA2"/>
<protein>
    <submittedName>
        <fullName evidence="2">Uncharacterized protein</fullName>
    </submittedName>
</protein>
<gene>
    <name evidence="2" type="ORF">DVH24_006681</name>
</gene>
<dbReference type="PANTHER" id="PTHR36616">
    <property type="entry name" value="BNAC07G32700D PROTEIN"/>
    <property type="match status" value="1"/>
</dbReference>
<reference evidence="2 3" key="1">
    <citation type="submission" date="2018-10" db="EMBL/GenBank/DDBJ databases">
        <title>A high-quality apple genome assembly.</title>
        <authorList>
            <person name="Hu J."/>
        </authorList>
    </citation>
    <scope>NUCLEOTIDE SEQUENCE [LARGE SCALE GENOMIC DNA]</scope>
    <source>
        <strain evidence="3">cv. HFTH1</strain>
        <tissue evidence="2">Young leaf</tissue>
    </source>
</reference>
<sequence>MLLQLFFTVAFSAVPLTLYVPPIRSLNPLVETMEELFSESRAYTNRVYPRVRHLWFRILDCLLCSRTTRINDLGSSSYKPAASRVGWSRMSYVMIHDLLKSACDPPPPNYAKSKVDGSTKSGKGCSCANGILRAAAGESIARYIINICVGSVLNAELWGLFHGHSLA</sequence>
<keyword evidence="3" id="KW-1185">Reference proteome</keyword>
<evidence type="ECO:0000313" key="2">
    <source>
        <dbReference type="EMBL" id="RXI05424.1"/>
    </source>
</evidence>
<feature type="chain" id="PRO_5019712203" evidence="1">
    <location>
        <begin position="20"/>
        <end position="167"/>
    </location>
</feature>
<organism evidence="2 3">
    <name type="scientific">Malus domestica</name>
    <name type="common">Apple</name>
    <name type="synonym">Pyrus malus</name>
    <dbReference type="NCBI Taxonomy" id="3750"/>
    <lineage>
        <taxon>Eukaryota</taxon>
        <taxon>Viridiplantae</taxon>
        <taxon>Streptophyta</taxon>
        <taxon>Embryophyta</taxon>
        <taxon>Tracheophyta</taxon>
        <taxon>Spermatophyta</taxon>
        <taxon>Magnoliopsida</taxon>
        <taxon>eudicotyledons</taxon>
        <taxon>Gunneridae</taxon>
        <taxon>Pentapetalae</taxon>
        <taxon>rosids</taxon>
        <taxon>fabids</taxon>
        <taxon>Rosales</taxon>
        <taxon>Rosaceae</taxon>
        <taxon>Amygdaloideae</taxon>
        <taxon>Maleae</taxon>
        <taxon>Malus</taxon>
    </lineage>
</organism>
<keyword evidence="1" id="KW-0732">Signal</keyword>
<dbReference type="AlphaFoldDB" id="A0A498KGA2"/>
<dbReference type="Proteomes" id="UP000290289">
    <property type="component" value="Chromosome 2"/>
</dbReference>
<proteinExistence type="predicted"/>
<feature type="signal peptide" evidence="1">
    <location>
        <begin position="1"/>
        <end position="19"/>
    </location>
</feature>
<comment type="caution">
    <text evidence="2">The sequence shown here is derived from an EMBL/GenBank/DDBJ whole genome shotgun (WGS) entry which is preliminary data.</text>
</comment>
<dbReference type="PANTHER" id="PTHR36616:SF4">
    <property type="entry name" value="OS03G0174800 PROTEIN"/>
    <property type="match status" value="1"/>
</dbReference>
<accession>A0A498KGA2</accession>
<dbReference type="EMBL" id="RDQH01000328">
    <property type="protein sequence ID" value="RXI05424.1"/>
    <property type="molecule type" value="Genomic_DNA"/>
</dbReference>
<name>A0A498KGA2_MALDO</name>
<evidence type="ECO:0000256" key="1">
    <source>
        <dbReference type="SAM" id="SignalP"/>
    </source>
</evidence>
<evidence type="ECO:0000313" key="3">
    <source>
        <dbReference type="Proteomes" id="UP000290289"/>
    </source>
</evidence>